<feature type="transmembrane region" description="Helical" evidence="9">
    <location>
        <begin position="788"/>
        <end position="818"/>
    </location>
</feature>
<keyword evidence="7" id="KW-0333">Golgi apparatus</keyword>
<dbReference type="GO" id="GO:0005794">
    <property type="term" value="C:Golgi apparatus"/>
    <property type="evidence" value="ECO:0007669"/>
    <property type="project" value="UniProtKB-SubCell"/>
</dbReference>
<feature type="domain" description="Phospholipase/carboxylesterase/thioesterase" evidence="10">
    <location>
        <begin position="44"/>
        <end position="245"/>
    </location>
</feature>
<comment type="similarity">
    <text evidence="3 9">Belongs to the nonaspanin (TM9SF) (TC 9.A.2) family.</text>
</comment>
<dbReference type="SUPFAM" id="SSF53474">
    <property type="entry name" value="alpha/beta-Hydrolases"/>
    <property type="match status" value="1"/>
</dbReference>
<dbReference type="EnsemblMetazoa" id="OVOC1277.1">
    <property type="protein sequence ID" value="OVOC1277.1"/>
    <property type="gene ID" value="WBGene00238086"/>
</dbReference>
<dbReference type="GO" id="GO:0006631">
    <property type="term" value="P:fatty acid metabolic process"/>
    <property type="evidence" value="ECO:0007669"/>
    <property type="project" value="UniProtKB-KW"/>
</dbReference>
<evidence type="ECO:0000256" key="2">
    <source>
        <dbReference type="ARBA" id="ARBA00004555"/>
    </source>
</evidence>
<dbReference type="Proteomes" id="UP000024404">
    <property type="component" value="Unassembled WGS sequence"/>
</dbReference>
<keyword evidence="6 9" id="KW-1133">Transmembrane helix</keyword>
<evidence type="ECO:0000256" key="4">
    <source>
        <dbReference type="ARBA" id="ARBA00022692"/>
    </source>
</evidence>
<evidence type="ECO:0000313" key="11">
    <source>
        <dbReference type="EnsemblMetazoa" id="OVOC1277.1"/>
    </source>
</evidence>
<dbReference type="PANTHER" id="PTHR10766">
    <property type="entry name" value="TRANSMEMBRANE 9 SUPERFAMILY PROTEIN"/>
    <property type="match status" value="1"/>
</dbReference>
<keyword evidence="4 9" id="KW-0812">Transmembrane</keyword>
<feature type="transmembrane region" description="Helical" evidence="9">
    <location>
        <begin position="592"/>
        <end position="615"/>
    </location>
</feature>
<evidence type="ECO:0000313" key="12">
    <source>
        <dbReference type="Proteomes" id="UP000024404"/>
    </source>
</evidence>
<feature type="transmembrane region" description="Helical" evidence="9">
    <location>
        <begin position="627"/>
        <end position="646"/>
    </location>
</feature>
<keyword evidence="12" id="KW-1185">Reference proteome</keyword>
<keyword evidence="5 9" id="KW-0732">Signal</keyword>
<evidence type="ECO:0000259" key="10">
    <source>
        <dbReference type="Pfam" id="PF02230"/>
    </source>
</evidence>
<dbReference type="Pfam" id="PF02230">
    <property type="entry name" value="Abhydrolase_2"/>
    <property type="match status" value="1"/>
</dbReference>
<keyword evidence="8 9" id="KW-0472">Membrane</keyword>
<dbReference type="GO" id="GO:0008474">
    <property type="term" value="F:palmitoyl-(protein) hydrolase activity"/>
    <property type="evidence" value="ECO:0007669"/>
    <property type="project" value="UniProtKB-EC"/>
</dbReference>
<evidence type="ECO:0000256" key="7">
    <source>
        <dbReference type="ARBA" id="ARBA00023034"/>
    </source>
</evidence>
<evidence type="ECO:0000256" key="5">
    <source>
        <dbReference type="ARBA" id="ARBA00022729"/>
    </source>
</evidence>
<dbReference type="OMA" id="EDQPCKI"/>
<comment type="subcellular location">
    <subcellularLocation>
        <location evidence="2">Golgi apparatus</location>
    </subcellularLocation>
    <subcellularLocation>
        <location evidence="1">Membrane</location>
        <topology evidence="1">Multi-pass membrane protein</topology>
    </subcellularLocation>
</comment>
<dbReference type="Gene3D" id="3.40.50.1820">
    <property type="entry name" value="alpha/beta hydrolase"/>
    <property type="match status" value="1"/>
</dbReference>
<dbReference type="InterPro" id="IPR003140">
    <property type="entry name" value="PLipase/COase/thioEstase"/>
</dbReference>
<feature type="transmembrane region" description="Helical" evidence="9">
    <location>
        <begin position="830"/>
        <end position="849"/>
    </location>
</feature>
<dbReference type="PANTHER" id="PTHR10766:SF55">
    <property type="entry name" value="TRANSMEMBRANE 9 SUPERFAMILY MEMBER 4"/>
    <property type="match status" value="1"/>
</dbReference>
<accession>A0A8R1XNZ6</accession>
<dbReference type="InterPro" id="IPR029058">
    <property type="entry name" value="AB_hydrolase_fold"/>
</dbReference>
<dbReference type="GO" id="GO:0016020">
    <property type="term" value="C:membrane"/>
    <property type="evidence" value="ECO:0007669"/>
    <property type="project" value="UniProtKB-SubCell"/>
</dbReference>
<feature type="transmembrane region" description="Helical" evidence="9">
    <location>
        <begin position="667"/>
        <end position="686"/>
    </location>
</feature>
<evidence type="ECO:0000256" key="6">
    <source>
        <dbReference type="ARBA" id="ARBA00022989"/>
    </source>
</evidence>
<feature type="transmembrane region" description="Helical" evidence="9">
    <location>
        <begin position="529"/>
        <end position="551"/>
    </location>
</feature>
<reference evidence="11" key="2">
    <citation type="submission" date="2022-06" db="UniProtKB">
        <authorList>
            <consortium name="EnsemblMetazoa"/>
        </authorList>
    </citation>
    <scope>IDENTIFICATION</scope>
</reference>
<dbReference type="InterPro" id="IPR004240">
    <property type="entry name" value="EMP70"/>
</dbReference>
<evidence type="ECO:0000256" key="9">
    <source>
        <dbReference type="RuleBase" id="RU363079"/>
    </source>
</evidence>
<sequence>MYSMQGGTRRTSSFFTNRFLLGLFNCCLPGSCSSKAKLRTEMAEPVIIPSRGKHTATIIFLHGLGDTGHGWSSVFADEIRHDHIKYICPHAPTRAVTLNFGMQMPAWYDLYGLTPNTEEDEEGINESTMTLHSLIDAEISAGIPSERIMVGGFSMGGALALYAGLIYDKPLAGIIGLSSFLVQRTKLPGNHTANKGVHIFMGHGGQDFLVPLSFGQMTETCIKAFNPNITLKVYPRMAHNSCPEFQDLIEISGDIVVCLNVFTVPTMRRRNYVTLVILLLCSLFRIEQGFYVPGVAPVEFKDGDPIEVKGIKITSTKTIVPYEYYSLPFCRPQGAIHYISENLGEVMRGDRIVNTPFVIFMKRDVKCNTTCSSRIPMSISPEDSENLARRIREEYHVHLLVDNLPSTTKYQIENTNEVIYENGYRLGWEENGHYYVNNHLDIILRYHQPRPNVYRVVGFEVQPQSIDSSRFNFASNSPECTITDGKNQQVEKGINNIIWTYSVTWEESSVPWASRWDTYLSMRDVQIHWFSIVNSIIVILCLFGFLSVIIVRTVRRDIAKYNKGEELDDTLEESGWKLVHGDVFRPPSNSMLLVNFVGTGIQLIGMVAVTVFFAMLGMLSPASRGSLMSAAIVLFCLMGLVAGYHAGRLYRTLRGTTPRKCAFRTAVLFPSVILGTGFLLNFFLIGKHSSGAIPFTTMIALLFLWFGVDLPLVFLGFHFGFRKQACLFASSSYKPNPTPSSRAALVFAHVTMHASCGDPTIWRCFHRIILHLFCRLLKLFKAIWENQFYYLFGFLFVVCVILFVSCAQISIVVAYFLLCAENYHWWWKSFVISGGSAVYVMGYAVFYYFSKLNIIGFIPTLLYFSYSFLMALAFWILTGTIGFYAAYSFLCRIYAAVKID</sequence>
<evidence type="ECO:0000256" key="3">
    <source>
        <dbReference type="ARBA" id="ARBA00005227"/>
    </source>
</evidence>
<protein>
    <recommendedName>
        <fullName evidence="9">Transmembrane 9 superfamily member</fullName>
    </recommendedName>
</protein>
<feature type="transmembrane region" description="Helical" evidence="9">
    <location>
        <begin position="692"/>
        <end position="715"/>
    </location>
</feature>
<evidence type="ECO:0000256" key="1">
    <source>
        <dbReference type="ARBA" id="ARBA00004141"/>
    </source>
</evidence>
<organism evidence="11 12">
    <name type="scientific">Onchocerca volvulus</name>
    <dbReference type="NCBI Taxonomy" id="6282"/>
    <lineage>
        <taxon>Eukaryota</taxon>
        <taxon>Metazoa</taxon>
        <taxon>Ecdysozoa</taxon>
        <taxon>Nematoda</taxon>
        <taxon>Chromadorea</taxon>
        <taxon>Rhabditida</taxon>
        <taxon>Spirurina</taxon>
        <taxon>Spiruromorpha</taxon>
        <taxon>Filarioidea</taxon>
        <taxon>Onchocercidae</taxon>
        <taxon>Onchocerca</taxon>
    </lineage>
</organism>
<dbReference type="GO" id="GO:0072657">
    <property type="term" value="P:protein localization to membrane"/>
    <property type="evidence" value="ECO:0007669"/>
    <property type="project" value="TreeGrafter"/>
</dbReference>
<name>A0A8R1XNZ6_ONCVO</name>
<feature type="signal peptide" evidence="9">
    <location>
        <begin position="1"/>
        <end position="34"/>
    </location>
</feature>
<dbReference type="Pfam" id="PF02990">
    <property type="entry name" value="EMP70"/>
    <property type="match status" value="1"/>
</dbReference>
<proteinExistence type="inferred from homology"/>
<reference evidence="12" key="1">
    <citation type="submission" date="2013-10" db="EMBL/GenBank/DDBJ databases">
        <title>Genome sequencing of Onchocerca volvulus.</title>
        <authorList>
            <person name="Cotton J."/>
            <person name="Tsai J."/>
            <person name="Stanley E."/>
            <person name="Tracey A."/>
            <person name="Holroyd N."/>
            <person name="Lustigman S."/>
            <person name="Berriman M."/>
        </authorList>
    </citation>
    <scope>NUCLEOTIDE SEQUENCE</scope>
</reference>
<feature type="chain" id="PRO_5044976320" description="Transmembrane 9 superfamily member" evidence="9">
    <location>
        <begin position="35"/>
        <end position="900"/>
    </location>
</feature>
<dbReference type="EMBL" id="CMVM020000034">
    <property type="status" value="NOT_ANNOTATED_CDS"/>
    <property type="molecule type" value="Genomic_DNA"/>
</dbReference>
<evidence type="ECO:0000256" key="8">
    <source>
        <dbReference type="ARBA" id="ARBA00023136"/>
    </source>
</evidence>
<feature type="transmembrane region" description="Helical" evidence="9">
    <location>
        <begin position="861"/>
        <end position="887"/>
    </location>
</feature>
<dbReference type="AlphaFoldDB" id="A0A8R1XNZ6"/>